<reference evidence="1 2" key="1">
    <citation type="submission" date="2020-06" db="EMBL/GenBank/DDBJ databases">
        <title>Description of novel acetic acid bacteria.</title>
        <authorList>
            <person name="Sombolestani A."/>
        </authorList>
    </citation>
    <scope>NUCLEOTIDE SEQUENCE [LARGE SCALE GENOMIC DNA]</scope>
    <source>
        <strain evidence="1 2">LMG 31431</strain>
    </source>
</reference>
<evidence type="ECO:0000313" key="2">
    <source>
        <dbReference type="Proteomes" id="UP000534870"/>
    </source>
</evidence>
<protein>
    <submittedName>
        <fullName evidence="1">Uncharacterized protein</fullName>
    </submittedName>
</protein>
<dbReference type="Proteomes" id="UP000534870">
    <property type="component" value="Unassembled WGS sequence"/>
</dbReference>
<dbReference type="RefSeq" id="WP_176638393.1">
    <property type="nucleotide sequence ID" value="NZ_JABXXP010000001.1"/>
</dbReference>
<dbReference type="EMBL" id="JABXXP010000001">
    <property type="protein sequence ID" value="NVN09595.1"/>
    <property type="molecule type" value="Genomic_DNA"/>
</dbReference>
<accession>A0A7Y7M3E3</accession>
<proteinExistence type="predicted"/>
<gene>
    <name evidence="1" type="ORF">HUK84_00215</name>
</gene>
<comment type="caution">
    <text evidence="1">The sequence shown here is derived from an EMBL/GenBank/DDBJ whole genome shotgun (WGS) entry which is preliminary data.</text>
</comment>
<evidence type="ECO:0000313" key="1">
    <source>
        <dbReference type="EMBL" id="NVN09595.1"/>
    </source>
</evidence>
<organism evidence="1 2">
    <name type="scientific">Nguyenibacter vanlangensis</name>
    <dbReference type="NCBI Taxonomy" id="1216886"/>
    <lineage>
        <taxon>Bacteria</taxon>
        <taxon>Pseudomonadati</taxon>
        <taxon>Pseudomonadota</taxon>
        <taxon>Alphaproteobacteria</taxon>
        <taxon>Acetobacterales</taxon>
        <taxon>Acetobacteraceae</taxon>
        <taxon>Nguyenibacter</taxon>
    </lineage>
</organism>
<dbReference type="AlphaFoldDB" id="A0A7Y7M3E3"/>
<sequence length="143" mass="14826">MKETVMAHLPPPPVVTQEVRIVDAQGHTRILLSAKDGTPTILLIGSDGAPRAMVALDAAGRPAVTLSNPDPTWPSAALAIDDKGAHVKFDRPGGASSYLFLNNAGGSGMVLIDAAGKRRIGMTVTPDGKTKVERLGDDGKPLP</sequence>
<name>A0A7Y7M3E3_9PROT</name>